<dbReference type="AlphaFoldDB" id="A0A1R3JPH4"/>
<gene>
    <name evidence="1" type="ORF">CCACVL1_04824</name>
</gene>
<proteinExistence type="predicted"/>
<dbReference type="Gramene" id="OMO96701">
    <property type="protein sequence ID" value="OMO96701"/>
    <property type="gene ID" value="CCACVL1_04824"/>
</dbReference>
<comment type="caution">
    <text evidence="1">The sequence shown here is derived from an EMBL/GenBank/DDBJ whole genome shotgun (WGS) entry which is preliminary data.</text>
</comment>
<name>A0A1R3JPH4_COCAP</name>
<evidence type="ECO:0000313" key="2">
    <source>
        <dbReference type="Proteomes" id="UP000188268"/>
    </source>
</evidence>
<dbReference type="EMBL" id="AWWV01007376">
    <property type="protein sequence ID" value="OMO96701.1"/>
    <property type="molecule type" value="Genomic_DNA"/>
</dbReference>
<dbReference type="InterPro" id="IPR050796">
    <property type="entry name" value="SCF_F-box_component"/>
</dbReference>
<keyword evidence="2" id="KW-1185">Reference proteome</keyword>
<dbReference type="Proteomes" id="UP000188268">
    <property type="component" value="Unassembled WGS sequence"/>
</dbReference>
<dbReference type="PANTHER" id="PTHR31672:SF13">
    <property type="entry name" value="F-BOX PROTEIN CPR30-LIKE"/>
    <property type="match status" value="1"/>
</dbReference>
<organism evidence="1 2">
    <name type="scientific">Corchorus capsularis</name>
    <name type="common">Jute</name>
    <dbReference type="NCBI Taxonomy" id="210143"/>
    <lineage>
        <taxon>Eukaryota</taxon>
        <taxon>Viridiplantae</taxon>
        <taxon>Streptophyta</taxon>
        <taxon>Embryophyta</taxon>
        <taxon>Tracheophyta</taxon>
        <taxon>Spermatophyta</taxon>
        <taxon>Magnoliopsida</taxon>
        <taxon>eudicotyledons</taxon>
        <taxon>Gunneridae</taxon>
        <taxon>Pentapetalae</taxon>
        <taxon>rosids</taxon>
        <taxon>malvids</taxon>
        <taxon>Malvales</taxon>
        <taxon>Malvaceae</taxon>
        <taxon>Grewioideae</taxon>
        <taxon>Apeibeae</taxon>
        <taxon>Corchorus</taxon>
    </lineage>
</organism>
<dbReference type="PANTHER" id="PTHR31672">
    <property type="entry name" value="BNACNNG10540D PROTEIN"/>
    <property type="match status" value="1"/>
</dbReference>
<sequence>MGFLRLLVEKLQNSKKKGYEEVENNFDPDDPETMDMLCGLPAEKVWEIRKGLCDLIQSPEFASNKYLERAPPIVFLQFGFPSTKFLYLDDDDNKRVLVDGSPLLKKLKFPFLVASCNGLLLFESVPNFETIFHYSYYIWNPVTQQVVNLSGRESRYSGRIYGLYYHSSTQEYRLLYLRNNSDGFVQDYGIIKAGQNAGRRLYLQAEVKNNFPRPRAINSTKAARAPVLVKNFLYWMAAEKANGANNAIKFVSFRNNEVLLVWSNRGVFRYDLSTWNARKVDLKGMKLQHVNLVAHHTKSVVVLEDQRDGLPIYFETREQAERKPIMG</sequence>
<protein>
    <submittedName>
        <fullName evidence="1">Uncharacterized protein</fullName>
    </submittedName>
</protein>
<reference evidence="1 2" key="1">
    <citation type="submission" date="2013-09" db="EMBL/GenBank/DDBJ databases">
        <title>Corchorus capsularis genome sequencing.</title>
        <authorList>
            <person name="Alam M."/>
            <person name="Haque M.S."/>
            <person name="Islam M.S."/>
            <person name="Emdad E.M."/>
            <person name="Islam M.M."/>
            <person name="Ahmed B."/>
            <person name="Halim A."/>
            <person name="Hossen Q.M.M."/>
            <person name="Hossain M.Z."/>
            <person name="Ahmed R."/>
            <person name="Khan M.M."/>
            <person name="Islam R."/>
            <person name="Rashid M.M."/>
            <person name="Khan S.A."/>
            <person name="Rahman M.S."/>
            <person name="Alam M."/>
        </authorList>
    </citation>
    <scope>NUCLEOTIDE SEQUENCE [LARGE SCALE GENOMIC DNA]</scope>
    <source>
        <strain evidence="2">cv. CVL-1</strain>
        <tissue evidence="1">Whole seedling</tissue>
    </source>
</reference>
<accession>A0A1R3JPH4</accession>
<evidence type="ECO:0000313" key="1">
    <source>
        <dbReference type="EMBL" id="OMO96701.1"/>
    </source>
</evidence>